<dbReference type="GO" id="GO:0004326">
    <property type="term" value="F:tetrahydrofolylpolyglutamate synthase activity"/>
    <property type="evidence" value="ECO:0007669"/>
    <property type="project" value="UniProtKB-EC"/>
</dbReference>
<gene>
    <name evidence="13" type="ORF">UCREL1_3946</name>
</gene>
<evidence type="ECO:0000256" key="9">
    <source>
        <dbReference type="ARBA" id="ARBA00022842"/>
    </source>
</evidence>
<name>M7SWW1_EUTLA</name>
<dbReference type="NCBIfam" id="TIGR01499">
    <property type="entry name" value="folC"/>
    <property type="match status" value="1"/>
</dbReference>
<dbReference type="EMBL" id="KB706140">
    <property type="protein sequence ID" value="EMR69033.1"/>
    <property type="molecule type" value="Genomic_DNA"/>
</dbReference>
<keyword evidence="5" id="KW-0436">Ligase</keyword>
<dbReference type="GO" id="GO:0005524">
    <property type="term" value="F:ATP binding"/>
    <property type="evidence" value="ECO:0007669"/>
    <property type="project" value="UniProtKB-KW"/>
</dbReference>
<evidence type="ECO:0000313" key="14">
    <source>
        <dbReference type="Proteomes" id="UP000012174"/>
    </source>
</evidence>
<dbReference type="EC" id="6.3.2.17" evidence="3"/>
<dbReference type="eggNOG" id="KOG2525">
    <property type="taxonomic scope" value="Eukaryota"/>
</dbReference>
<dbReference type="Proteomes" id="UP000012174">
    <property type="component" value="Unassembled WGS sequence"/>
</dbReference>
<evidence type="ECO:0000256" key="11">
    <source>
        <dbReference type="ARBA" id="ARBA00030876"/>
    </source>
</evidence>
<protein>
    <recommendedName>
        <fullName evidence="3">tetrahydrofolate synthase</fullName>
        <ecNumber evidence="3">6.3.2.17</ecNumber>
    </recommendedName>
    <alternativeName>
        <fullName evidence="11">Folylpoly-gamma-glutamate synthetase</fullName>
    </alternativeName>
    <alternativeName>
        <fullName evidence="10">Tetrahydrofolylpolyglutamate synthase</fullName>
    </alternativeName>
</protein>
<dbReference type="OrthoDB" id="5212574at2759"/>
<dbReference type="UniPathway" id="UPA00850"/>
<evidence type="ECO:0000256" key="10">
    <source>
        <dbReference type="ARBA" id="ARBA00030592"/>
    </source>
</evidence>
<keyword evidence="8" id="KW-0067">ATP-binding</keyword>
<dbReference type="SUPFAM" id="SSF53244">
    <property type="entry name" value="MurD-like peptide ligases, peptide-binding domain"/>
    <property type="match status" value="1"/>
</dbReference>
<accession>M7SWW1</accession>
<dbReference type="STRING" id="1287681.M7SWW1"/>
<dbReference type="HOGENOM" id="CLU_015869_0_1_1"/>
<comment type="catalytic activity">
    <reaction evidence="12">
        <text>(6S)-5,6,7,8-tetrahydrofolyl-(gamma-L-Glu)(n) + L-glutamate + ATP = (6S)-5,6,7,8-tetrahydrofolyl-(gamma-L-Glu)(n+1) + ADP + phosphate + H(+)</text>
        <dbReference type="Rhea" id="RHEA:10580"/>
        <dbReference type="Rhea" id="RHEA-COMP:14738"/>
        <dbReference type="Rhea" id="RHEA-COMP:14740"/>
        <dbReference type="ChEBI" id="CHEBI:15378"/>
        <dbReference type="ChEBI" id="CHEBI:29985"/>
        <dbReference type="ChEBI" id="CHEBI:30616"/>
        <dbReference type="ChEBI" id="CHEBI:43474"/>
        <dbReference type="ChEBI" id="CHEBI:141005"/>
        <dbReference type="ChEBI" id="CHEBI:456216"/>
        <dbReference type="EC" id="6.3.2.17"/>
    </reaction>
</comment>
<comment type="pathway">
    <text evidence="1">Cofactor biosynthesis; tetrahydrofolylpolyglutamate biosynthesis.</text>
</comment>
<dbReference type="GO" id="GO:0005829">
    <property type="term" value="C:cytosol"/>
    <property type="evidence" value="ECO:0007669"/>
    <property type="project" value="TreeGrafter"/>
</dbReference>
<dbReference type="GO" id="GO:0005739">
    <property type="term" value="C:mitochondrion"/>
    <property type="evidence" value="ECO:0007669"/>
    <property type="project" value="TreeGrafter"/>
</dbReference>
<dbReference type="InterPro" id="IPR036565">
    <property type="entry name" value="Mur-like_cat_sf"/>
</dbReference>
<keyword evidence="6" id="KW-0479">Metal-binding</keyword>
<evidence type="ECO:0000256" key="5">
    <source>
        <dbReference type="ARBA" id="ARBA00022598"/>
    </source>
</evidence>
<evidence type="ECO:0000256" key="6">
    <source>
        <dbReference type="ARBA" id="ARBA00022723"/>
    </source>
</evidence>
<sequence length="621" mass="66630">MDRTYEAALARLASLQSNQAVTSLFSTSAPAPAPALAAASNNNNNDNKTKDLNALAIPEMLTWARRAGLDPQHDFGSGSGSGSGSEGGGGRRLRCIHVSGTKGKGSVCAFLTSILTHKFPVAAAAEEEGGGAGRKRVGTYTSPHLVSVRERILLDGAPIGREAFARYFFELWDRFTEAGRAEVLASSFASSTTSTSSSLLPPGLTEQEIEELLQGPATKPFYFRFLTILAFHVFLREGVETAVVECGIGAEYDPTNAMLVDSKAVTASVVAQLGIDHVAMLGATVPEIAWHKAGVCKFGRRCFTRKLEEGSGEGERVGEGQGEAEKTMQVLRRRAAEKGAELVEIDDAAVRAWGGVRGGDDETSLGGAFQVFNQALAVCAAREHLRVLKEEEEEEEKEKKGEPSSILKQLKSLADPKTSEAWLSDLPPEFAQGLRKARLRGRCETLVDSNAGVTWLVDGAHTAESLEEVARWFTGKLKQKQQKQKQKRVLIFNQQERDAAKMLRRLVGNIERFSAVVGGEGEGGGGSPFDLAIFTRNDMLPGNNGPGEPERDLSVQRAAADAMREVSPGTERVLVVDNVSEAVEMVKGSDEEEKGEVVVLVTGSLHLVGAVLRTLEPDAEA</sequence>
<dbReference type="PANTHER" id="PTHR11136:SF5">
    <property type="entry name" value="FOLYLPOLYGLUTAMATE SYNTHASE, MITOCHONDRIAL"/>
    <property type="match status" value="1"/>
</dbReference>
<organism evidence="13 14">
    <name type="scientific">Eutypa lata (strain UCR-EL1)</name>
    <name type="common">Grapevine dieback disease fungus</name>
    <name type="synonym">Eutypa armeniacae</name>
    <dbReference type="NCBI Taxonomy" id="1287681"/>
    <lineage>
        <taxon>Eukaryota</taxon>
        <taxon>Fungi</taxon>
        <taxon>Dikarya</taxon>
        <taxon>Ascomycota</taxon>
        <taxon>Pezizomycotina</taxon>
        <taxon>Sordariomycetes</taxon>
        <taxon>Xylariomycetidae</taxon>
        <taxon>Xylariales</taxon>
        <taxon>Diatrypaceae</taxon>
        <taxon>Eutypa</taxon>
    </lineage>
</organism>
<evidence type="ECO:0000256" key="7">
    <source>
        <dbReference type="ARBA" id="ARBA00022741"/>
    </source>
</evidence>
<dbReference type="InterPro" id="IPR036615">
    <property type="entry name" value="Mur_ligase_C_dom_sf"/>
</dbReference>
<dbReference type="PANTHER" id="PTHR11136">
    <property type="entry name" value="FOLYLPOLYGLUTAMATE SYNTHASE-RELATED"/>
    <property type="match status" value="1"/>
</dbReference>
<proteinExistence type="inferred from homology"/>
<dbReference type="Gene3D" id="3.90.190.20">
    <property type="entry name" value="Mur ligase, C-terminal domain"/>
    <property type="match status" value="1"/>
</dbReference>
<dbReference type="GO" id="GO:0046872">
    <property type="term" value="F:metal ion binding"/>
    <property type="evidence" value="ECO:0007669"/>
    <property type="project" value="UniProtKB-KW"/>
</dbReference>
<dbReference type="AlphaFoldDB" id="M7SWW1"/>
<comment type="similarity">
    <text evidence="2">Belongs to the folylpolyglutamate synthase family.</text>
</comment>
<dbReference type="KEGG" id="ela:UCREL1_3946"/>
<dbReference type="OMA" id="HIHIAGT"/>
<dbReference type="InterPro" id="IPR001645">
    <property type="entry name" value="Folylpolyglutamate_synth"/>
</dbReference>
<keyword evidence="9" id="KW-0460">Magnesium</keyword>
<evidence type="ECO:0000256" key="8">
    <source>
        <dbReference type="ARBA" id="ARBA00022840"/>
    </source>
</evidence>
<keyword evidence="4" id="KW-0554">One-carbon metabolism</keyword>
<keyword evidence="7" id="KW-0547">Nucleotide-binding</keyword>
<dbReference type="GO" id="GO:0006730">
    <property type="term" value="P:one-carbon metabolic process"/>
    <property type="evidence" value="ECO:0007669"/>
    <property type="project" value="UniProtKB-KW"/>
</dbReference>
<reference evidence="14" key="1">
    <citation type="journal article" date="2013" name="Genome Announc.">
        <title>Draft genome sequence of the grapevine dieback fungus Eutypa lata UCR-EL1.</title>
        <authorList>
            <person name="Blanco-Ulate B."/>
            <person name="Rolshausen P.E."/>
            <person name="Cantu D."/>
        </authorList>
    </citation>
    <scope>NUCLEOTIDE SEQUENCE [LARGE SCALE GENOMIC DNA]</scope>
    <source>
        <strain evidence="14">UCR-EL1</strain>
    </source>
</reference>
<evidence type="ECO:0000256" key="3">
    <source>
        <dbReference type="ARBA" id="ARBA00013025"/>
    </source>
</evidence>
<dbReference type="Gene3D" id="3.40.1190.10">
    <property type="entry name" value="Mur-like, catalytic domain"/>
    <property type="match status" value="1"/>
</dbReference>
<evidence type="ECO:0000256" key="1">
    <source>
        <dbReference type="ARBA" id="ARBA00005150"/>
    </source>
</evidence>
<dbReference type="SUPFAM" id="SSF53623">
    <property type="entry name" value="MurD-like peptide ligases, catalytic domain"/>
    <property type="match status" value="1"/>
</dbReference>
<evidence type="ECO:0000256" key="4">
    <source>
        <dbReference type="ARBA" id="ARBA00022563"/>
    </source>
</evidence>
<evidence type="ECO:0000256" key="2">
    <source>
        <dbReference type="ARBA" id="ARBA00008276"/>
    </source>
</evidence>
<keyword evidence="14" id="KW-1185">Reference proteome</keyword>
<evidence type="ECO:0000313" key="13">
    <source>
        <dbReference type="EMBL" id="EMR69033.1"/>
    </source>
</evidence>
<evidence type="ECO:0000256" key="12">
    <source>
        <dbReference type="ARBA" id="ARBA00047493"/>
    </source>
</evidence>